<dbReference type="EMBL" id="CP011125">
    <property type="protein sequence ID" value="AKF06385.1"/>
    <property type="molecule type" value="Genomic_DNA"/>
</dbReference>
<dbReference type="Proteomes" id="UP000034883">
    <property type="component" value="Chromosome"/>
</dbReference>
<feature type="compositionally biased region" description="Acidic residues" evidence="1">
    <location>
        <begin position="62"/>
        <end position="100"/>
    </location>
</feature>
<keyword evidence="3" id="KW-1185">Reference proteome</keyword>
<accession>A0A0F6YJ09</accession>
<sequence>MIALACAMLGVVPCARAQDAGVDEEQVEDEAALEEDEEPAAEAEEEPAAEEEEGEGFREAYGDEDETAEGEAAEEAGEAEEPEAEEEAEQGAETEGDDSIPEPQTTRFVTEPPVPAEGDFQLAIPPVLVERRGGIATTAVFPLFYLRESPDTSELVIPPIYHREGVEQGDVVFPAFWWFRGPQWHTLIIPPFWHHDSPEGHDIGVAPLFMSGRHQRSYYHVIPPLLTVGWGDEDEDYLFAGALFYRLRMRDEERWGVFPFLWWNDTPNEQYQFVAPFVFRHHNARTEQTLTIVPPGLFYLSEQPRESWWGIAGLLHHDEGPGFHSTTIPPLLFHFSEDPNAFRLTTPLFAYIRERDSETLVTWLYQMHRGATEADMVAPLFFWIRDPRDRSETLVIPPLLFARWTSPAYANTIVFPFFAHFDEYGRHQTWITPLVANTRDLEHGDETTWIAPTVQISRWRDGEAFNIHPLWYYEHVPSHRHYVFAPFWFDFEQYERGDRYTVAFPFYWRFREGVTETQLFLNTYFRRREWRNEQRWEYEFHFAPLFDYGQTSAGEHWWRVLYGLVGWEHRNRHDRLWLFYIPIDFGHAPIQPAEPRPEPASESALSIPTYTLQ</sequence>
<organism evidence="2 3">
    <name type="scientific">Sandaracinus amylolyticus</name>
    <dbReference type="NCBI Taxonomy" id="927083"/>
    <lineage>
        <taxon>Bacteria</taxon>
        <taxon>Pseudomonadati</taxon>
        <taxon>Myxococcota</taxon>
        <taxon>Polyangia</taxon>
        <taxon>Polyangiales</taxon>
        <taxon>Sandaracinaceae</taxon>
        <taxon>Sandaracinus</taxon>
    </lineage>
</organism>
<gene>
    <name evidence="2" type="ORF">DB32_003534</name>
</gene>
<dbReference type="KEGG" id="samy:DB32_003534"/>
<dbReference type="AlphaFoldDB" id="A0A0F6YJ09"/>
<feature type="compositionally biased region" description="Acidic residues" evidence="1">
    <location>
        <begin position="21"/>
        <end position="54"/>
    </location>
</feature>
<evidence type="ECO:0000313" key="3">
    <source>
        <dbReference type="Proteomes" id="UP000034883"/>
    </source>
</evidence>
<feature type="region of interest" description="Disordered" evidence="1">
    <location>
        <begin position="592"/>
        <end position="613"/>
    </location>
</feature>
<evidence type="ECO:0000256" key="1">
    <source>
        <dbReference type="SAM" id="MobiDB-lite"/>
    </source>
</evidence>
<evidence type="ECO:0000313" key="2">
    <source>
        <dbReference type="EMBL" id="AKF06385.1"/>
    </source>
</evidence>
<feature type="region of interest" description="Disordered" evidence="1">
    <location>
        <begin position="19"/>
        <end position="117"/>
    </location>
</feature>
<name>A0A0F6YJ09_9BACT</name>
<protein>
    <submittedName>
        <fullName evidence="2">Uncharacterized protein</fullName>
    </submittedName>
</protein>
<proteinExistence type="predicted"/>
<reference evidence="2 3" key="1">
    <citation type="submission" date="2015-03" db="EMBL/GenBank/DDBJ databases">
        <title>Genome assembly of Sandaracinus amylolyticus DSM 53668.</title>
        <authorList>
            <person name="Sharma G."/>
            <person name="Subramanian S."/>
        </authorList>
    </citation>
    <scope>NUCLEOTIDE SEQUENCE [LARGE SCALE GENOMIC DNA]</scope>
    <source>
        <strain evidence="2 3">DSM 53668</strain>
    </source>
</reference>